<keyword evidence="6 14" id="KW-0548">Nucleotidyltransferase</keyword>
<dbReference type="Pfam" id="PF01687">
    <property type="entry name" value="Flavokinase"/>
    <property type="match status" value="1"/>
</dbReference>
<dbReference type="EC" id="2.7.1.26" evidence="14"/>
<reference evidence="16 17" key="1">
    <citation type="journal article" date="2015" name="Genome Announc.">
        <title>Expanding the biotechnology potential of lactobacilli through comparative genomics of 213 strains and associated genera.</title>
        <authorList>
            <person name="Sun Z."/>
            <person name="Harris H.M."/>
            <person name="McCann A."/>
            <person name="Guo C."/>
            <person name="Argimon S."/>
            <person name="Zhang W."/>
            <person name="Yang X."/>
            <person name="Jeffery I.B."/>
            <person name="Cooney J.C."/>
            <person name="Kagawa T.F."/>
            <person name="Liu W."/>
            <person name="Song Y."/>
            <person name="Salvetti E."/>
            <person name="Wrobel A."/>
            <person name="Rasinkangas P."/>
            <person name="Parkhill J."/>
            <person name="Rea M.C."/>
            <person name="O'Sullivan O."/>
            <person name="Ritari J."/>
            <person name="Douillard F.P."/>
            <person name="Paul Ross R."/>
            <person name="Yang R."/>
            <person name="Briner A.E."/>
            <person name="Felis G.E."/>
            <person name="de Vos W.M."/>
            <person name="Barrangou R."/>
            <person name="Klaenhammer T.R."/>
            <person name="Caufield P.W."/>
            <person name="Cui Y."/>
            <person name="Zhang H."/>
            <person name="O'Toole P.W."/>
        </authorList>
    </citation>
    <scope>NUCLEOTIDE SEQUENCE [LARGE SCALE GENOMIC DNA]</scope>
    <source>
        <strain evidence="16 17">DSM 16991</strain>
    </source>
</reference>
<dbReference type="eggNOG" id="COG0196">
    <property type="taxonomic scope" value="Bacteria"/>
</dbReference>
<dbReference type="GO" id="GO:0009231">
    <property type="term" value="P:riboflavin biosynthetic process"/>
    <property type="evidence" value="ECO:0007669"/>
    <property type="project" value="InterPro"/>
</dbReference>
<evidence type="ECO:0000256" key="2">
    <source>
        <dbReference type="ARBA" id="ARBA00005201"/>
    </source>
</evidence>
<proteinExistence type="inferred from homology"/>
<dbReference type="CDD" id="cd02064">
    <property type="entry name" value="FAD_synthetase_N"/>
    <property type="match status" value="1"/>
</dbReference>
<dbReference type="GO" id="GO:0005524">
    <property type="term" value="F:ATP binding"/>
    <property type="evidence" value="ECO:0007669"/>
    <property type="project" value="UniProtKB-UniRule"/>
</dbReference>
<evidence type="ECO:0000313" key="17">
    <source>
        <dbReference type="Proteomes" id="UP000050949"/>
    </source>
</evidence>
<dbReference type="SMART" id="SM00904">
    <property type="entry name" value="Flavokinase"/>
    <property type="match status" value="1"/>
</dbReference>
<evidence type="ECO:0000256" key="1">
    <source>
        <dbReference type="ARBA" id="ARBA00004726"/>
    </source>
</evidence>
<evidence type="ECO:0000256" key="6">
    <source>
        <dbReference type="ARBA" id="ARBA00022695"/>
    </source>
</evidence>
<dbReference type="PANTHER" id="PTHR22749">
    <property type="entry name" value="RIBOFLAVIN KINASE/FMN ADENYLYLTRANSFERASE"/>
    <property type="match status" value="1"/>
</dbReference>
<sequence length="316" mass="34911">MEVISLASPVPDTAAYTTPRVLVLGFFDGVHRGHQAVIAKGRAIADQHGWPLSVLTFADHPAVIYRGADRATFEYLSPITEKTALMARFGVDQLFVIHTDTSFKQVTSQQFIDRYVVGLDAQIVVAGFDYTFGPRDVANMQTIDQFAQGRFQAVAVPPVAFNDIKVGSTEIRELLIAGKVDQANDLLGWTYCNTGTVVHGLQRGRELGYPTANLAVTPNEVVPGIGIYATRFFVRGQWYPSMTSIGHNVTFEPNQPLTVESNLLDFNGDIYGEPAKIVWDHYLRGEVKFSSAQGLIDQLAQDAAHTRQYYAERTQP</sequence>
<dbReference type="NCBIfam" id="TIGR00083">
    <property type="entry name" value="ribF"/>
    <property type="match status" value="1"/>
</dbReference>
<keyword evidence="11" id="KW-0511">Multifunctional enzyme</keyword>
<dbReference type="SUPFAM" id="SSF82114">
    <property type="entry name" value="Riboflavin kinase-like"/>
    <property type="match status" value="1"/>
</dbReference>
<dbReference type="InterPro" id="IPR002606">
    <property type="entry name" value="Riboflavin_kinase_bac"/>
</dbReference>
<evidence type="ECO:0000256" key="4">
    <source>
        <dbReference type="ARBA" id="ARBA00022643"/>
    </source>
</evidence>
<dbReference type="EC" id="2.7.7.2" evidence="14"/>
<dbReference type="UniPathway" id="UPA00276">
    <property type="reaction ID" value="UER00406"/>
</dbReference>
<dbReference type="InterPro" id="IPR015864">
    <property type="entry name" value="FAD_synthase"/>
</dbReference>
<evidence type="ECO:0000256" key="5">
    <source>
        <dbReference type="ARBA" id="ARBA00022679"/>
    </source>
</evidence>
<evidence type="ECO:0000259" key="15">
    <source>
        <dbReference type="SMART" id="SM00904"/>
    </source>
</evidence>
<dbReference type="InterPro" id="IPR023468">
    <property type="entry name" value="Riboflavin_kinase"/>
</dbReference>
<dbReference type="Gene3D" id="3.40.50.620">
    <property type="entry name" value="HUPs"/>
    <property type="match status" value="1"/>
</dbReference>
<evidence type="ECO:0000256" key="7">
    <source>
        <dbReference type="ARBA" id="ARBA00022741"/>
    </source>
</evidence>
<dbReference type="GO" id="GO:0008531">
    <property type="term" value="F:riboflavin kinase activity"/>
    <property type="evidence" value="ECO:0007669"/>
    <property type="project" value="UniProtKB-UniRule"/>
</dbReference>
<keyword evidence="4 14" id="KW-0288">FMN</keyword>
<evidence type="ECO:0000313" key="16">
    <source>
        <dbReference type="EMBL" id="KRM24890.1"/>
    </source>
</evidence>
<accession>A0A0R1X3J2</accession>
<dbReference type="InterPro" id="IPR023465">
    <property type="entry name" value="Riboflavin_kinase_dom_sf"/>
</dbReference>
<dbReference type="Proteomes" id="UP000050949">
    <property type="component" value="Unassembled WGS sequence"/>
</dbReference>
<keyword evidence="8 14" id="KW-0418">Kinase</keyword>
<dbReference type="PIRSF" id="PIRSF004491">
    <property type="entry name" value="FAD_Synth"/>
    <property type="match status" value="1"/>
</dbReference>
<comment type="similarity">
    <text evidence="14">Belongs to the ribF family.</text>
</comment>
<dbReference type="UniPathway" id="UPA00277">
    <property type="reaction ID" value="UER00407"/>
</dbReference>
<evidence type="ECO:0000256" key="14">
    <source>
        <dbReference type="PIRNR" id="PIRNR004491"/>
    </source>
</evidence>
<keyword evidence="9 14" id="KW-0274">FAD</keyword>
<dbReference type="Gene3D" id="2.40.30.30">
    <property type="entry name" value="Riboflavin kinase-like"/>
    <property type="match status" value="1"/>
</dbReference>
<dbReference type="Pfam" id="PF06574">
    <property type="entry name" value="FAD_syn"/>
    <property type="match status" value="1"/>
</dbReference>
<keyword evidence="3 14" id="KW-0285">Flavoprotein</keyword>
<comment type="caution">
    <text evidence="16">The sequence shown here is derived from an EMBL/GenBank/DDBJ whole genome shotgun (WGS) entry which is preliminary data.</text>
</comment>
<dbReference type="AlphaFoldDB" id="A0A0R1X3J2"/>
<evidence type="ECO:0000256" key="10">
    <source>
        <dbReference type="ARBA" id="ARBA00022840"/>
    </source>
</evidence>
<organism evidence="16 17">
    <name type="scientific">Schleiferilactobacillus harbinensis DSM 16991</name>
    <dbReference type="NCBI Taxonomy" id="1122147"/>
    <lineage>
        <taxon>Bacteria</taxon>
        <taxon>Bacillati</taxon>
        <taxon>Bacillota</taxon>
        <taxon>Bacilli</taxon>
        <taxon>Lactobacillales</taxon>
        <taxon>Lactobacillaceae</taxon>
        <taxon>Schleiferilactobacillus</taxon>
    </lineage>
</organism>
<dbReference type="PANTHER" id="PTHR22749:SF6">
    <property type="entry name" value="RIBOFLAVIN KINASE"/>
    <property type="match status" value="1"/>
</dbReference>
<comment type="pathway">
    <text evidence="1 14">Cofactor biosynthesis; FAD biosynthesis; FAD from FMN: step 1/1.</text>
</comment>
<keyword evidence="7 14" id="KW-0547">Nucleotide-binding</keyword>
<dbReference type="GO" id="GO:0003919">
    <property type="term" value="F:FMN adenylyltransferase activity"/>
    <property type="evidence" value="ECO:0007669"/>
    <property type="project" value="UniProtKB-UniRule"/>
</dbReference>
<evidence type="ECO:0000256" key="9">
    <source>
        <dbReference type="ARBA" id="ARBA00022827"/>
    </source>
</evidence>
<name>A0A0R1X3J2_9LACO</name>
<keyword evidence="10 14" id="KW-0067">ATP-binding</keyword>
<dbReference type="GO" id="GO:0009398">
    <property type="term" value="P:FMN biosynthetic process"/>
    <property type="evidence" value="ECO:0007669"/>
    <property type="project" value="UniProtKB-UniRule"/>
</dbReference>
<dbReference type="InterPro" id="IPR014729">
    <property type="entry name" value="Rossmann-like_a/b/a_fold"/>
</dbReference>
<keyword evidence="5 14" id="KW-0808">Transferase</keyword>
<dbReference type="SUPFAM" id="SSF52374">
    <property type="entry name" value="Nucleotidylyl transferase"/>
    <property type="match status" value="1"/>
</dbReference>
<dbReference type="EMBL" id="AZFW01000129">
    <property type="protein sequence ID" value="KRM24890.1"/>
    <property type="molecule type" value="Genomic_DNA"/>
</dbReference>
<gene>
    <name evidence="16" type="ORF">FC91_GL001261</name>
</gene>
<dbReference type="GO" id="GO:0006747">
    <property type="term" value="P:FAD biosynthetic process"/>
    <property type="evidence" value="ECO:0007669"/>
    <property type="project" value="UniProtKB-UniRule"/>
</dbReference>
<comment type="pathway">
    <text evidence="2 14">Cofactor biosynthesis; FMN biosynthesis; FMN from riboflavin (ATP route): step 1/1.</text>
</comment>
<comment type="catalytic activity">
    <reaction evidence="12 14">
        <text>riboflavin + ATP = FMN + ADP + H(+)</text>
        <dbReference type="Rhea" id="RHEA:14357"/>
        <dbReference type="ChEBI" id="CHEBI:15378"/>
        <dbReference type="ChEBI" id="CHEBI:30616"/>
        <dbReference type="ChEBI" id="CHEBI:57986"/>
        <dbReference type="ChEBI" id="CHEBI:58210"/>
        <dbReference type="ChEBI" id="CHEBI:456216"/>
        <dbReference type="EC" id="2.7.1.26"/>
    </reaction>
</comment>
<dbReference type="PATRIC" id="fig|1122147.4.peg.1304"/>
<protein>
    <recommendedName>
        <fullName evidence="14">Riboflavin biosynthesis protein</fullName>
    </recommendedName>
    <domain>
        <recommendedName>
            <fullName evidence="14">Riboflavin kinase</fullName>
            <ecNumber evidence="14">2.7.1.26</ecNumber>
        </recommendedName>
        <alternativeName>
            <fullName evidence="14">Flavokinase</fullName>
        </alternativeName>
    </domain>
    <domain>
        <recommendedName>
            <fullName evidence="14">FMN adenylyltransferase</fullName>
            <ecNumber evidence="14">2.7.7.2</ecNumber>
        </recommendedName>
        <alternativeName>
            <fullName evidence="14">FAD pyrophosphorylase</fullName>
        </alternativeName>
        <alternativeName>
            <fullName evidence="14">FAD synthase</fullName>
        </alternativeName>
    </domain>
</protein>
<evidence type="ECO:0000256" key="8">
    <source>
        <dbReference type="ARBA" id="ARBA00022777"/>
    </source>
</evidence>
<comment type="catalytic activity">
    <reaction evidence="13 14">
        <text>FMN + ATP + H(+) = FAD + diphosphate</text>
        <dbReference type="Rhea" id="RHEA:17237"/>
        <dbReference type="ChEBI" id="CHEBI:15378"/>
        <dbReference type="ChEBI" id="CHEBI:30616"/>
        <dbReference type="ChEBI" id="CHEBI:33019"/>
        <dbReference type="ChEBI" id="CHEBI:57692"/>
        <dbReference type="ChEBI" id="CHEBI:58210"/>
        <dbReference type="EC" id="2.7.7.2"/>
    </reaction>
</comment>
<dbReference type="OrthoDB" id="9803667at2"/>
<evidence type="ECO:0000256" key="3">
    <source>
        <dbReference type="ARBA" id="ARBA00022630"/>
    </source>
</evidence>
<feature type="domain" description="Riboflavin kinase" evidence="15">
    <location>
        <begin position="186"/>
        <end position="311"/>
    </location>
</feature>
<dbReference type="InterPro" id="IPR015865">
    <property type="entry name" value="Riboflavin_kinase_bac/euk"/>
</dbReference>
<evidence type="ECO:0000256" key="11">
    <source>
        <dbReference type="ARBA" id="ARBA00023268"/>
    </source>
</evidence>
<evidence type="ECO:0000256" key="13">
    <source>
        <dbReference type="ARBA" id="ARBA00049494"/>
    </source>
</evidence>
<dbReference type="RefSeq" id="WP_027827722.1">
    <property type="nucleotide sequence ID" value="NZ_AUEH01000006.1"/>
</dbReference>
<evidence type="ECO:0000256" key="12">
    <source>
        <dbReference type="ARBA" id="ARBA00047880"/>
    </source>
</evidence>